<feature type="transmembrane region" description="Helical" evidence="1">
    <location>
        <begin position="65"/>
        <end position="85"/>
    </location>
</feature>
<keyword evidence="3" id="KW-1185">Reference proteome</keyword>
<comment type="caution">
    <text evidence="2">The sequence shown here is derived from an EMBL/GenBank/DDBJ whole genome shotgun (WGS) entry which is preliminary data.</text>
</comment>
<dbReference type="EMBL" id="JACBZP010000001">
    <property type="protein sequence ID" value="NYI68814.1"/>
    <property type="molecule type" value="Genomic_DNA"/>
</dbReference>
<dbReference type="AlphaFoldDB" id="A0A7Z0D4P3"/>
<sequence length="109" mass="12130">MSSHRTDRTNDDFEVDPRYKVANKEALIALAFWVGQTAAITIIAIAIGYGKSPGELSFILGIPSWFFWTGGITTLVFCIIPYILVKLFFKDISLEATDSHQTDKAVDND</sequence>
<name>A0A7Z0D4P3_9MICO</name>
<feature type="transmembrane region" description="Helical" evidence="1">
    <location>
        <begin position="27"/>
        <end position="50"/>
    </location>
</feature>
<evidence type="ECO:0000256" key="1">
    <source>
        <dbReference type="SAM" id="Phobius"/>
    </source>
</evidence>
<proteinExistence type="predicted"/>
<evidence type="ECO:0000313" key="2">
    <source>
        <dbReference type="EMBL" id="NYI68814.1"/>
    </source>
</evidence>
<dbReference type="PANTHER" id="PTHR39174:SF1">
    <property type="entry name" value="INNER MEMBRANE PROTEIN"/>
    <property type="match status" value="1"/>
</dbReference>
<accession>A0A7Z0D4P3</accession>
<protein>
    <submittedName>
        <fullName evidence="2">Putative membrane protein YhdT</fullName>
    </submittedName>
</protein>
<reference evidence="2 3" key="1">
    <citation type="submission" date="2020-07" db="EMBL/GenBank/DDBJ databases">
        <title>Sequencing the genomes of 1000 actinobacteria strains.</title>
        <authorList>
            <person name="Klenk H.-P."/>
        </authorList>
    </citation>
    <scope>NUCLEOTIDE SEQUENCE [LARGE SCALE GENOMIC DNA]</scope>
    <source>
        <strain evidence="2 3">DSM 26341</strain>
    </source>
</reference>
<dbReference type="PANTHER" id="PTHR39174">
    <property type="entry name" value="INNER MEMBRANE PROTEIN-RELATED"/>
    <property type="match status" value="1"/>
</dbReference>
<dbReference type="RefSeq" id="WP_179429105.1">
    <property type="nucleotide sequence ID" value="NZ_JACBZP010000001.1"/>
</dbReference>
<keyword evidence="1" id="KW-0812">Transmembrane</keyword>
<gene>
    <name evidence="2" type="ORF">BJY26_003120</name>
</gene>
<dbReference type="Proteomes" id="UP000539111">
    <property type="component" value="Unassembled WGS sequence"/>
</dbReference>
<evidence type="ECO:0000313" key="3">
    <source>
        <dbReference type="Proteomes" id="UP000539111"/>
    </source>
</evidence>
<dbReference type="Pfam" id="PF06196">
    <property type="entry name" value="DUF997"/>
    <property type="match status" value="1"/>
</dbReference>
<dbReference type="InterPro" id="IPR010398">
    <property type="entry name" value="DUF997"/>
</dbReference>
<keyword evidence="1" id="KW-1133">Transmembrane helix</keyword>
<keyword evidence="1" id="KW-0472">Membrane</keyword>
<organism evidence="2 3">
    <name type="scientific">Spelaeicoccus albus</name>
    <dbReference type="NCBI Taxonomy" id="1280376"/>
    <lineage>
        <taxon>Bacteria</taxon>
        <taxon>Bacillati</taxon>
        <taxon>Actinomycetota</taxon>
        <taxon>Actinomycetes</taxon>
        <taxon>Micrococcales</taxon>
        <taxon>Brevibacteriaceae</taxon>
        <taxon>Spelaeicoccus</taxon>
    </lineage>
</organism>